<proteinExistence type="predicted"/>
<evidence type="ECO:0000313" key="4">
    <source>
        <dbReference type="Proteomes" id="UP000190959"/>
    </source>
</evidence>
<dbReference type="EMBL" id="MWMH01000013">
    <property type="protein sequence ID" value="OOP70680.1"/>
    <property type="molecule type" value="Genomic_DNA"/>
</dbReference>
<dbReference type="GO" id="GO:0046983">
    <property type="term" value="F:protein dimerization activity"/>
    <property type="evidence" value="ECO:0007669"/>
    <property type="project" value="InterPro"/>
</dbReference>
<dbReference type="Proteomes" id="UP001194098">
    <property type="component" value="Unassembled WGS sequence"/>
</dbReference>
<dbReference type="AlphaFoldDB" id="A0A1S8QW35"/>
<evidence type="ECO:0000313" key="3">
    <source>
        <dbReference type="EMBL" id="OOP70680.1"/>
    </source>
</evidence>
<evidence type="ECO:0000313" key="1">
    <source>
        <dbReference type="EMBL" id="MBC2475342.1"/>
    </source>
</evidence>
<comment type="caution">
    <text evidence="3">The sequence shown here is derived from an EMBL/GenBank/DDBJ whole genome shotgun (WGS) entry which is preliminary data.</text>
</comment>
<reference evidence="1" key="2">
    <citation type="submission" date="2020-04" db="EMBL/GenBank/DDBJ databases">
        <authorList>
            <person name="Brown S."/>
        </authorList>
    </citation>
    <scope>NUCLEOTIDE SEQUENCE</scope>
    <source>
        <strain evidence="1">DJ015</strain>
    </source>
</reference>
<name>A0A1S8QW35_CLOBE</name>
<sequence length="52" mass="6118">MGIKSELERTREELNILINNKEIITNDKELLELSIKLDKLINEYMNSINKSI</sequence>
<organism evidence="3 4">
    <name type="scientific">Clostridium beijerinckii</name>
    <name type="common">Clostridium MP</name>
    <dbReference type="NCBI Taxonomy" id="1520"/>
    <lineage>
        <taxon>Bacteria</taxon>
        <taxon>Bacillati</taxon>
        <taxon>Bacillota</taxon>
        <taxon>Clostridia</taxon>
        <taxon>Eubacteriales</taxon>
        <taxon>Clostridiaceae</taxon>
        <taxon>Clostridium</taxon>
    </lineage>
</organism>
<dbReference type="Gene3D" id="4.10.280.10">
    <property type="entry name" value="Helix-loop-helix DNA-binding domain"/>
    <property type="match status" value="1"/>
</dbReference>
<dbReference type="Proteomes" id="UP000190959">
    <property type="component" value="Unassembled WGS sequence"/>
</dbReference>
<dbReference type="GO" id="GO:0043937">
    <property type="term" value="P:regulation of sporulation"/>
    <property type="evidence" value="ECO:0007669"/>
    <property type="project" value="InterPro"/>
</dbReference>
<dbReference type="InterPro" id="IPR018540">
    <property type="entry name" value="Spo0E-like"/>
</dbReference>
<reference evidence="1" key="4">
    <citation type="journal article" date="2022" name="Nat. Biotechnol.">
        <title>Carbon-negative production of acetone and isopropanol by gas fermentation at industrial pilot scale.</title>
        <authorList>
            <person name="Liew F.E."/>
            <person name="Nogle R."/>
            <person name="Abdalla T."/>
            <person name="Rasor B.J."/>
            <person name="Canter C."/>
            <person name="Jensen R.O."/>
            <person name="Wang L."/>
            <person name="Strutz J."/>
            <person name="Chirania P."/>
            <person name="De Tissera S."/>
            <person name="Mueller A.P."/>
            <person name="Ruan Z."/>
            <person name="Gao A."/>
            <person name="Tran L."/>
            <person name="Engle N.L."/>
            <person name="Bromley J.C."/>
            <person name="Daniell J."/>
            <person name="Conrado R."/>
            <person name="Tschaplinski T.J."/>
            <person name="Giannone R.J."/>
            <person name="Hettich R.L."/>
            <person name="Karim A.S."/>
            <person name="Simpson S.D."/>
            <person name="Brown S.D."/>
            <person name="Leang C."/>
            <person name="Jewett M.C."/>
            <person name="Kopke M."/>
        </authorList>
    </citation>
    <scope>NUCLEOTIDE SEQUENCE</scope>
    <source>
        <strain evidence="1">DJ015</strain>
    </source>
</reference>
<dbReference type="InterPro" id="IPR037208">
    <property type="entry name" value="Spo0E-like_sf"/>
</dbReference>
<reference evidence="2" key="3">
    <citation type="submission" date="2020-11" db="EMBL/GenBank/DDBJ databases">
        <authorList>
            <person name="Thieme N."/>
            <person name="Liebl W."/>
            <person name="Zverlov V."/>
        </authorList>
    </citation>
    <scope>NUCLEOTIDE SEQUENCE</scope>
    <source>
        <strain evidence="2">NT08</strain>
    </source>
</reference>
<gene>
    <name evidence="3" type="ORF">CBEIBR21_25085</name>
    <name evidence="1" type="ORF">HGI39_11580</name>
    <name evidence="2" type="ORF">IS491_06240</name>
</gene>
<dbReference type="InterPro" id="IPR036638">
    <property type="entry name" value="HLH_DNA-bd_sf"/>
</dbReference>
<dbReference type="EMBL" id="JABAGV010000026">
    <property type="protein sequence ID" value="MBC2475342.1"/>
    <property type="molecule type" value="Genomic_DNA"/>
</dbReference>
<protein>
    <submittedName>
        <fullName evidence="1">Aspartyl-phosphate phosphatase Spo0E family protein</fullName>
    </submittedName>
    <submittedName>
        <fullName evidence="3">Spo0E family sporulation regulatory protein-aspartic acid phosphatase</fullName>
    </submittedName>
</protein>
<evidence type="ECO:0000313" key="2">
    <source>
        <dbReference type="EMBL" id="MBF7808265.1"/>
    </source>
</evidence>
<dbReference type="EMBL" id="JADOEF010000001">
    <property type="protein sequence ID" value="MBF7808265.1"/>
    <property type="molecule type" value="Genomic_DNA"/>
</dbReference>
<reference evidence="3 4" key="1">
    <citation type="submission" date="2017-02" db="EMBL/GenBank/DDBJ databases">
        <title>Genome sequence of Clostridium beijerinckii Br21.</title>
        <authorList>
            <person name="Fonseca B.C."/>
            <person name="Guazzaroni M.E."/>
            <person name="Riano-Pachon D.M."/>
            <person name="Reginatto V."/>
        </authorList>
    </citation>
    <scope>NUCLEOTIDE SEQUENCE [LARGE SCALE GENOMIC DNA]</scope>
    <source>
        <strain evidence="3 4">Br21</strain>
    </source>
</reference>
<dbReference type="Proteomes" id="UP000631418">
    <property type="component" value="Unassembled WGS sequence"/>
</dbReference>
<dbReference type="SUPFAM" id="SSF140500">
    <property type="entry name" value="BAS1536-like"/>
    <property type="match status" value="1"/>
</dbReference>
<dbReference type="Pfam" id="PF09388">
    <property type="entry name" value="SpoOE-like"/>
    <property type="match status" value="1"/>
</dbReference>
<dbReference type="RefSeq" id="WP_012061129.1">
    <property type="nucleotide sequence ID" value="NZ_CP010086.2"/>
</dbReference>
<accession>A0A1S8QW35</accession>